<dbReference type="InterPro" id="IPR010107">
    <property type="entry name" value="Glutamate_decarboxylase"/>
</dbReference>
<name>A0A194WC09_CYTMA</name>
<dbReference type="SUPFAM" id="SSF53383">
    <property type="entry name" value="PLP-dependent transferases"/>
    <property type="match status" value="1"/>
</dbReference>
<evidence type="ECO:0000256" key="6">
    <source>
        <dbReference type="ARBA" id="ARBA00048868"/>
    </source>
</evidence>
<evidence type="ECO:0000256" key="9">
    <source>
        <dbReference type="RuleBase" id="RU361171"/>
    </source>
</evidence>
<dbReference type="Pfam" id="PF00282">
    <property type="entry name" value="Pyridoxal_deC"/>
    <property type="match status" value="1"/>
</dbReference>
<dbReference type="FunFam" id="3.40.640.10:FF:000017">
    <property type="entry name" value="Glutamate decarboxylase"/>
    <property type="match status" value="1"/>
</dbReference>
<dbReference type="EMBL" id="CM003108">
    <property type="protein sequence ID" value="KUI73946.1"/>
    <property type="molecule type" value="Genomic_DNA"/>
</dbReference>
<evidence type="ECO:0000313" key="11">
    <source>
        <dbReference type="EMBL" id="KUI73946.1"/>
    </source>
</evidence>
<dbReference type="EC" id="4.1.1.15" evidence="3 9"/>
<protein>
    <recommendedName>
        <fullName evidence="3 9">Glutamate decarboxylase</fullName>
        <ecNumber evidence="3 9">4.1.1.15</ecNumber>
    </recommendedName>
</protein>
<accession>A0A194WC09</accession>
<dbReference type="InterPro" id="IPR015424">
    <property type="entry name" value="PyrdxlP-dep_Trfase"/>
</dbReference>
<comment type="cofactor">
    <cofactor evidence="1 7 8">
        <name>pyridoxal 5'-phosphate</name>
        <dbReference type="ChEBI" id="CHEBI:597326"/>
    </cofactor>
</comment>
<dbReference type="FunFam" id="4.10.280.50:FF:000001">
    <property type="entry name" value="Glutamate decarboxylase"/>
    <property type="match status" value="1"/>
</dbReference>
<dbReference type="FunFam" id="3.90.1150.160:FF:000004">
    <property type="entry name" value="Glutamate decarboxylase"/>
    <property type="match status" value="1"/>
</dbReference>
<dbReference type="InterPro" id="IPR015421">
    <property type="entry name" value="PyrdxlP-dep_Trfase_major"/>
</dbReference>
<evidence type="ECO:0000256" key="8">
    <source>
        <dbReference type="RuleBase" id="RU000382"/>
    </source>
</evidence>
<dbReference type="Gene3D" id="3.90.1150.160">
    <property type="match status" value="1"/>
</dbReference>
<dbReference type="InterPro" id="IPR002129">
    <property type="entry name" value="PyrdxlP-dep_de-COase"/>
</dbReference>
<sequence>MVHLSHIPNPEEVEKHLVHEVKKIHLDLAESNDLFTTSVYGSKFAIADLPRHEMPDEEMPKEVAYRMIRDELSLDGNPMLNLASFVTTYMEDEAEKLMTESLSKNFIDYEEYPKSAEIQNRCINMIGRLFHAPTGEGEGAIGTSCVGSSEAIMLGVLAMKRRWKNKRKAEGKSTENPNIVMSSAVQVCWEKATRYFEIEEKFVYCTEERYVIDPKQTVDLVDENTIGICCILGTTYTGEYEDVKAVNDLLIERGMDTPIHVDAASGGFVAPFTVPDLEWDFRLPRVVSINVSGHKYGLVYPGVGWVVWRGAEHLPQELVFNINYLGADQSSFTLNFSKGASQVIGQYYQLIRLGKHGYKAIMSNLTRTADYLADSVQALGFTLMSKKSGEGLPLVAFRLPPDETEERSYDEFALAHQLRVRGWVVPAYTMAPNTNNLKMLRVVVREDFTRNRCDALITDIKLCMQLLEQMDKDSVGRLQKFITKNHLHSGKSNHNHPKYRNEKHSLQGKTGKTHAVC</sequence>
<dbReference type="AlphaFoldDB" id="A0A194WC09"/>
<proteinExistence type="inferred from homology"/>
<evidence type="ECO:0000256" key="7">
    <source>
        <dbReference type="PIRSR" id="PIRSR602129-50"/>
    </source>
</evidence>
<dbReference type="Gene3D" id="3.40.640.10">
    <property type="entry name" value="Type I PLP-dependent aspartate aminotransferase-like (Major domain)"/>
    <property type="match status" value="1"/>
</dbReference>
<evidence type="ECO:0000256" key="5">
    <source>
        <dbReference type="ARBA" id="ARBA00023239"/>
    </source>
</evidence>
<evidence type="ECO:0000256" key="10">
    <source>
        <dbReference type="SAM" id="MobiDB-lite"/>
    </source>
</evidence>
<gene>
    <name evidence="11" type="ORF">VM1G_09403</name>
</gene>
<comment type="catalytic activity">
    <reaction evidence="6 9">
        <text>L-glutamate + H(+) = 4-aminobutanoate + CO2</text>
        <dbReference type="Rhea" id="RHEA:17785"/>
        <dbReference type="ChEBI" id="CHEBI:15378"/>
        <dbReference type="ChEBI" id="CHEBI:16526"/>
        <dbReference type="ChEBI" id="CHEBI:29985"/>
        <dbReference type="ChEBI" id="CHEBI:59888"/>
        <dbReference type="EC" id="4.1.1.15"/>
    </reaction>
</comment>
<keyword evidence="4 7" id="KW-0663">Pyridoxal phosphate</keyword>
<dbReference type="GO" id="GO:0005829">
    <property type="term" value="C:cytosol"/>
    <property type="evidence" value="ECO:0007669"/>
    <property type="project" value="TreeGrafter"/>
</dbReference>
<dbReference type="OrthoDB" id="5152799at2759"/>
<dbReference type="GO" id="GO:0030170">
    <property type="term" value="F:pyridoxal phosphate binding"/>
    <property type="evidence" value="ECO:0007669"/>
    <property type="project" value="InterPro"/>
</dbReference>
<dbReference type="PANTHER" id="PTHR43321:SF6">
    <property type="entry name" value="GLUTAMATE DECARBOXYLASE"/>
    <property type="match status" value="1"/>
</dbReference>
<feature type="region of interest" description="Disordered" evidence="10">
    <location>
        <begin position="485"/>
        <end position="517"/>
    </location>
</feature>
<dbReference type="PANTHER" id="PTHR43321">
    <property type="entry name" value="GLUTAMATE DECARBOXYLASE"/>
    <property type="match status" value="1"/>
</dbReference>
<feature type="compositionally biased region" description="Basic residues" evidence="10">
    <location>
        <begin position="485"/>
        <end position="498"/>
    </location>
</feature>
<comment type="similarity">
    <text evidence="2 8">Belongs to the group II decarboxylase family.</text>
</comment>
<dbReference type="SMR" id="A0A194WC09"/>
<dbReference type="NCBIfam" id="TIGR01788">
    <property type="entry name" value="Glu-decarb-GAD"/>
    <property type="match status" value="1"/>
</dbReference>
<dbReference type="Proteomes" id="UP000078559">
    <property type="component" value="Chromosome 11"/>
</dbReference>
<evidence type="ECO:0000256" key="2">
    <source>
        <dbReference type="ARBA" id="ARBA00009533"/>
    </source>
</evidence>
<keyword evidence="12" id="KW-1185">Reference proteome</keyword>
<dbReference type="Gene3D" id="4.10.280.50">
    <property type="match status" value="1"/>
</dbReference>
<evidence type="ECO:0000256" key="3">
    <source>
        <dbReference type="ARBA" id="ARBA00012421"/>
    </source>
</evidence>
<reference evidence="11" key="1">
    <citation type="submission" date="2014-12" db="EMBL/GenBank/DDBJ databases">
        <title>Genome Sequence of Valsa Canker Pathogens Uncovers a Specific Adaption of Colonization on Woody Bark.</title>
        <authorList>
            <person name="Yin Z."/>
            <person name="Liu H."/>
            <person name="Gao X."/>
            <person name="Li Z."/>
            <person name="Song N."/>
            <person name="Ke X."/>
            <person name="Dai Q."/>
            <person name="Wu Y."/>
            <person name="Sun Y."/>
            <person name="Xu J.-R."/>
            <person name="Kang Z.K."/>
            <person name="Wang L."/>
            <person name="Huang L."/>
        </authorList>
    </citation>
    <scope>NUCLEOTIDE SEQUENCE [LARGE SCALE GENOMIC DNA]</scope>
    <source>
        <strain evidence="11">03-8</strain>
    </source>
</reference>
<dbReference type="GO" id="GO:0004351">
    <property type="term" value="F:glutamate decarboxylase activity"/>
    <property type="evidence" value="ECO:0007669"/>
    <property type="project" value="UniProtKB-EC"/>
</dbReference>
<evidence type="ECO:0000313" key="12">
    <source>
        <dbReference type="Proteomes" id="UP000078559"/>
    </source>
</evidence>
<keyword evidence="5 8" id="KW-0456">Lyase</keyword>
<feature type="modified residue" description="N6-(pyridoxal phosphate)lysine" evidence="7">
    <location>
        <position position="295"/>
    </location>
</feature>
<evidence type="ECO:0000256" key="1">
    <source>
        <dbReference type="ARBA" id="ARBA00001933"/>
    </source>
</evidence>
<organism evidence="11 12">
    <name type="scientific">Cytospora mali</name>
    <name type="common">Apple Valsa canker fungus</name>
    <name type="synonym">Valsa mali</name>
    <dbReference type="NCBI Taxonomy" id="578113"/>
    <lineage>
        <taxon>Eukaryota</taxon>
        <taxon>Fungi</taxon>
        <taxon>Dikarya</taxon>
        <taxon>Ascomycota</taxon>
        <taxon>Pezizomycotina</taxon>
        <taxon>Sordariomycetes</taxon>
        <taxon>Sordariomycetidae</taxon>
        <taxon>Diaporthales</taxon>
        <taxon>Cytosporaceae</taxon>
        <taxon>Cytospora</taxon>
    </lineage>
</organism>
<dbReference type="GO" id="GO:0006538">
    <property type="term" value="P:L-glutamate catabolic process"/>
    <property type="evidence" value="ECO:0007669"/>
    <property type="project" value="TreeGrafter"/>
</dbReference>
<keyword evidence="9" id="KW-0210">Decarboxylase</keyword>
<evidence type="ECO:0000256" key="4">
    <source>
        <dbReference type="ARBA" id="ARBA00022898"/>
    </source>
</evidence>